<proteinExistence type="inferred from homology"/>
<keyword evidence="3" id="KW-0732">Signal</keyword>
<accession>U4TJF4</accession>
<evidence type="ECO:0000256" key="3">
    <source>
        <dbReference type="ARBA" id="ARBA00022729"/>
    </source>
</evidence>
<evidence type="ECO:0000313" key="6">
    <source>
        <dbReference type="Proteomes" id="UP000030647"/>
    </source>
</evidence>
<dbReference type="PROSITE" id="PS51257">
    <property type="entry name" value="PROKAR_LIPOPROTEIN"/>
    <property type="match status" value="1"/>
</dbReference>
<dbReference type="SUPFAM" id="SSF53822">
    <property type="entry name" value="Periplasmic binding protein-like I"/>
    <property type="match status" value="1"/>
</dbReference>
<protein>
    <submittedName>
        <fullName evidence="5">YtfQ</fullName>
    </submittedName>
</protein>
<comment type="subcellular location">
    <subcellularLocation>
        <location evidence="1">Cell envelope</location>
    </subcellularLocation>
</comment>
<evidence type="ECO:0000259" key="4">
    <source>
        <dbReference type="Pfam" id="PF13407"/>
    </source>
</evidence>
<dbReference type="OrthoDB" id="9814427at2"/>
<dbReference type="InterPro" id="IPR025997">
    <property type="entry name" value="SBP_2_dom"/>
</dbReference>
<dbReference type="HOGENOM" id="CLU_037628_3_2_9"/>
<dbReference type="CDD" id="cd06309">
    <property type="entry name" value="PBP1_galactofuranose_YtfQ-like"/>
    <property type="match status" value="1"/>
</dbReference>
<dbReference type="EMBL" id="KI271600">
    <property type="protein sequence ID" value="ERL64319.1"/>
    <property type="molecule type" value="Genomic_DNA"/>
</dbReference>
<comment type="similarity">
    <text evidence="2">Belongs to the bacterial solute-binding protein 2 family.</text>
</comment>
<dbReference type="AlphaFoldDB" id="U4TJF4"/>
<dbReference type="PANTHER" id="PTHR46847">
    <property type="entry name" value="D-ALLOSE-BINDING PERIPLASMIC PROTEIN-RELATED"/>
    <property type="match status" value="1"/>
</dbReference>
<gene>
    <name evidence="5" type="primary">ytfQ</name>
    <name evidence="5" type="ORF">L248_1087</name>
</gene>
<keyword evidence="6" id="KW-1185">Reference proteome</keyword>
<feature type="domain" description="Periplasmic binding protein" evidence="4">
    <location>
        <begin position="42"/>
        <end position="307"/>
    </location>
</feature>
<dbReference type="PANTHER" id="PTHR46847:SF3">
    <property type="entry name" value="GALACTOFURANOSE-BINDING PROTEIN YTFQ"/>
    <property type="match status" value="1"/>
</dbReference>
<dbReference type="InterPro" id="IPR028082">
    <property type="entry name" value="Peripla_BP_I"/>
</dbReference>
<name>U4TJF4_9LACO</name>
<evidence type="ECO:0000256" key="1">
    <source>
        <dbReference type="ARBA" id="ARBA00004196"/>
    </source>
</evidence>
<dbReference type="Pfam" id="PF13407">
    <property type="entry name" value="Peripla_BP_4"/>
    <property type="match status" value="1"/>
</dbReference>
<dbReference type="Proteomes" id="UP000030647">
    <property type="component" value="Unassembled WGS sequence"/>
</dbReference>
<organism evidence="5 6">
    <name type="scientific">Schleiferilactobacillus shenzhenensis LY-73</name>
    <dbReference type="NCBI Taxonomy" id="1231336"/>
    <lineage>
        <taxon>Bacteria</taxon>
        <taxon>Bacillati</taxon>
        <taxon>Bacillota</taxon>
        <taxon>Bacilli</taxon>
        <taxon>Lactobacillales</taxon>
        <taxon>Lactobacillaceae</taxon>
        <taxon>Schleiferilactobacillus</taxon>
    </lineage>
</organism>
<sequence>MKKNHWLTALIGIIAMLFLVAGCGSNSSASGSSKGGKVTLGFSQLGAESQWRTANTKSVQSAAKKNKKINMKFSDAQQKQENQISAIRNFIQQGVDVIAVAPVVETGWETVLKEAKDANIPVILVDRMIKGKNVDDLYSAWIGSDFTKEGRKAGDWLATYMKKQNKASEKLNIAYLQGTTGASAQVGRTKGFAEVAKTHSNWDIIEKQSGNFTREEGKEVMEAFMKSSGDKINVLVSENDDMTMGAIQAIQEAGKTPGKDITIISFDATNDGLQAILDGKMNADIECNPMSGNDVMKTAIALKEGKKVQKKVYVHESLFDIDNAKKNMPRPY</sequence>
<evidence type="ECO:0000313" key="5">
    <source>
        <dbReference type="EMBL" id="ERL64319.1"/>
    </source>
</evidence>
<evidence type="ECO:0000256" key="2">
    <source>
        <dbReference type="ARBA" id="ARBA00007639"/>
    </source>
</evidence>
<dbReference type="STRING" id="1231336.L248_1087"/>
<reference evidence="6" key="1">
    <citation type="journal article" date="2013" name="Genome Announc.">
        <title>Whole-Genome Sequencing of Lactobacillus shenzhenensis Strain LY-73T.</title>
        <authorList>
            <person name="Lin Z."/>
            <person name="Liu Z."/>
            <person name="Yang R."/>
            <person name="Zou Y."/>
            <person name="Wan D."/>
            <person name="Chen J."/>
            <person name="Guo M."/>
            <person name="Zhao J."/>
            <person name="Fang C."/>
            <person name="Yang R."/>
            <person name="Liu F."/>
        </authorList>
    </citation>
    <scope>NUCLEOTIDE SEQUENCE [LARGE SCALE GENOMIC DNA]</scope>
    <source>
        <strain evidence="6">LY-73</strain>
    </source>
</reference>
<dbReference type="GO" id="GO:0030246">
    <property type="term" value="F:carbohydrate binding"/>
    <property type="evidence" value="ECO:0007669"/>
    <property type="project" value="UniProtKB-ARBA"/>
</dbReference>
<dbReference type="Gene3D" id="3.40.50.2300">
    <property type="match status" value="2"/>
</dbReference>
<dbReference type="RefSeq" id="WP_022530419.1">
    <property type="nucleotide sequence ID" value="NZ_KI271600.1"/>
</dbReference>
<dbReference type="GO" id="GO:0030313">
    <property type="term" value="C:cell envelope"/>
    <property type="evidence" value="ECO:0007669"/>
    <property type="project" value="UniProtKB-SubCell"/>
</dbReference>
<dbReference type="eggNOG" id="COG1879">
    <property type="taxonomic scope" value="Bacteria"/>
</dbReference>